<evidence type="ECO:0000256" key="2">
    <source>
        <dbReference type="ARBA" id="ARBA00006622"/>
    </source>
</evidence>
<reference evidence="10" key="1">
    <citation type="journal article" date="2016" name="Nat. Biotechnol.">
        <title>Sequencing wild and cultivated cassava and related species reveals extensive interspecific hybridization and genetic diversity.</title>
        <authorList>
            <person name="Bredeson J.V."/>
            <person name="Lyons J.B."/>
            <person name="Prochnik S.E."/>
            <person name="Wu G.A."/>
            <person name="Ha C.M."/>
            <person name="Edsinger-Gonzales E."/>
            <person name="Grimwood J."/>
            <person name="Schmutz J."/>
            <person name="Rabbi I.Y."/>
            <person name="Egesi C."/>
            <person name="Nauluvula P."/>
            <person name="Lebot V."/>
            <person name="Ndunguru J."/>
            <person name="Mkamilo G."/>
            <person name="Bart R.S."/>
            <person name="Setter T.L."/>
            <person name="Gleadow R.M."/>
            <person name="Kulakow P."/>
            <person name="Ferguson M.E."/>
            <person name="Rounsley S."/>
            <person name="Rokhsar D.S."/>
        </authorList>
    </citation>
    <scope>NUCLEOTIDE SEQUENCE [LARGE SCALE GENOMIC DNA]</scope>
    <source>
        <strain evidence="10">cv. AM560-2</strain>
    </source>
</reference>
<evidence type="ECO:0000256" key="8">
    <source>
        <dbReference type="SAM" id="MobiDB-lite"/>
    </source>
</evidence>
<evidence type="ECO:0000313" key="9">
    <source>
        <dbReference type="EMBL" id="OAY29888.1"/>
    </source>
</evidence>
<dbReference type="Gene3D" id="2.60.120.10">
    <property type="entry name" value="Jelly Rolls"/>
    <property type="match status" value="1"/>
</dbReference>
<dbReference type="EC" id="1.13.11.20" evidence="3"/>
<dbReference type="PANTHER" id="PTHR22966">
    <property type="entry name" value="2-AMINOETHANETHIOL DIOXYGENASE"/>
    <property type="match status" value="1"/>
</dbReference>
<dbReference type="AlphaFoldDB" id="A0A2C9UI61"/>
<dbReference type="SUPFAM" id="SSF51182">
    <property type="entry name" value="RmlC-like cupins"/>
    <property type="match status" value="1"/>
</dbReference>
<protein>
    <recommendedName>
        <fullName evidence="3">cysteine dioxygenase</fullName>
        <ecNumber evidence="3">1.13.11.20</ecNumber>
    </recommendedName>
</protein>
<evidence type="ECO:0000256" key="7">
    <source>
        <dbReference type="ARBA" id="ARBA00024284"/>
    </source>
</evidence>
<keyword evidence="6" id="KW-0408">Iron</keyword>
<dbReference type="GO" id="GO:0070483">
    <property type="term" value="P:detection of hypoxia"/>
    <property type="evidence" value="ECO:0007669"/>
    <property type="project" value="UniProtKB-ARBA"/>
</dbReference>
<dbReference type="PANTHER" id="PTHR22966:SF1">
    <property type="entry name" value="PLANT CYSTEINE OXIDASE 1"/>
    <property type="match status" value="1"/>
</dbReference>
<name>A0A2C9UI61_MANES</name>
<keyword evidence="10" id="KW-1185">Reference proteome</keyword>
<dbReference type="OrthoDB" id="271433at2759"/>
<dbReference type="GO" id="GO:0017172">
    <property type="term" value="F:cysteine dioxygenase activity"/>
    <property type="evidence" value="ECO:0007669"/>
    <property type="project" value="UniProtKB-EC"/>
</dbReference>
<keyword evidence="4" id="KW-0479">Metal-binding</keyword>
<comment type="similarity">
    <text evidence="2">Belongs to the cysteine dioxygenase family.</text>
</comment>
<dbReference type="InterPro" id="IPR014710">
    <property type="entry name" value="RmlC-like_jellyroll"/>
</dbReference>
<feature type="region of interest" description="Disordered" evidence="8">
    <location>
        <begin position="1"/>
        <end position="48"/>
    </location>
</feature>
<dbReference type="Pfam" id="PF07847">
    <property type="entry name" value="PCO_ADO"/>
    <property type="match status" value="1"/>
</dbReference>
<dbReference type="Gramene" id="Manes.15G179300.1.v8.1">
    <property type="protein sequence ID" value="Manes.15G179300.1.v8.1.CDS"/>
    <property type="gene ID" value="Manes.15G179300.v8.1"/>
</dbReference>
<dbReference type="InterPro" id="IPR012864">
    <property type="entry name" value="PCO/ADO"/>
</dbReference>
<dbReference type="EMBL" id="CM004401">
    <property type="protein sequence ID" value="OAY29888.1"/>
    <property type="molecule type" value="Genomic_DNA"/>
</dbReference>
<feature type="compositionally biased region" description="Basic residues" evidence="8">
    <location>
        <begin position="36"/>
        <end position="48"/>
    </location>
</feature>
<accession>A0A2C9UI61</accession>
<evidence type="ECO:0000313" key="10">
    <source>
        <dbReference type="Proteomes" id="UP000091857"/>
    </source>
</evidence>
<comment type="catalytic activity">
    <reaction evidence="7">
        <text>L-cysteine + O2 = 3-sulfino-L-alanine + H(+)</text>
        <dbReference type="Rhea" id="RHEA:20441"/>
        <dbReference type="ChEBI" id="CHEBI:15378"/>
        <dbReference type="ChEBI" id="CHEBI:15379"/>
        <dbReference type="ChEBI" id="CHEBI:35235"/>
        <dbReference type="ChEBI" id="CHEBI:61085"/>
        <dbReference type="EC" id="1.13.11.20"/>
    </reaction>
    <physiologicalReaction direction="left-to-right" evidence="7">
        <dbReference type="Rhea" id="RHEA:20442"/>
    </physiologicalReaction>
</comment>
<gene>
    <name evidence="9" type="ORF">MANES_15G179300v8</name>
</gene>
<sequence>MGIETSVANKEEEEFCELEKEENQILDPYPNPKGNKNSRGKKGRRRNVKKMVVVSPLQKLYDTCKEVFEVSGRGIVPSPDKIEKMKAVLDDIKPEDVGLSQEMPYFQSPASGRTPAITYLHLHECDKFSMGIFCFPPSGVIPLHNHPGMTVLSKLLFGTMHIKSYDWVVDGPRNESAVANSSEGEVKQSDIQQPQVRLAKVKIDSNFIAPCDPTILYPADGGNMHCFTAVTACAVLDVLGPPYSDPEGRHCTYYFDFPFGNFSVDGVSVSEEERESHAWLQDRGKQPEEFAIVGKLYRGPKMVDN</sequence>
<dbReference type="Proteomes" id="UP000091857">
    <property type="component" value="Chromosome 15"/>
</dbReference>
<dbReference type="GO" id="GO:0046872">
    <property type="term" value="F:metal ion binding"/>
    <property type="evidence" value="ECO:0007669"/>
    <property type="project" value="UniProtKB-KW"/>
</dbReference>
<comment type="cofactor">
    <cofactor evidence="1">
        <name>Fe(2+)</name>
        <dbReference type="ChEBI" id="CHEBI:29033"/>
    </cofactor>
</comment>
<comment type="caution">
    <text evidence="9">The sequence shown here is derived from an EMBL/GenBank/DDBJ whole genome shotgun (WGS) entry which is preliminary data.</text>
</comment>
<dbReference type="InterPro" id="IPR011051">
    <property type="entry name" value="RmlC_Cupin_sf"/>
</dbReference>
<proteinExistence type="inferred from homology"/>
<evidence type="ECO:0000256" key="4">
    <source>
        <dbReference type="ARBA" id="ARBA00022723"/>
    </source>
</evidence>
<keyword evidence="5" id="KW-0560">Oxidoreductase</keyword>
<evidence type="ECO:0000256" key="1">
    <source>
        <dbReference type="ARBA" id="ARBA00001954"/>
    </source>
</evidence>
<dbReference type="CDD" id="cd20289">
    <property type="entry name" value="cupin_ADO"/>
    <property type="match status" value="1"/>
</dbReference>
<evidence type="ECO:0000256" key="3">
    <source>
        <dbReference type="ARBA" id="ARBA00013133"/>
    </source>
</evidence>
<dbReference type="OMA" id="HFWCGGE"/>
<evidence type="ECO:0000256" key="6">
    <source>
        <dbReference type="ARBA" id="ARBA00023004"/>
    </source>
</evidence>
<organism evidence="9 10">
    <name type="scientific">Manihot esculenta</name>
    <name type="common">Cassava</name>
    <name type="synonym">Jatropha manihot</name>
    <dbReference type="NCBI Taxonomy" id="3983"/>
    <lineage>
        <taxon>Eukaryota</taxon>
        <taxon>Viridiplantae</taxon>
        <taxon>Streptophyta</taxon>
        <taxon>Embryophyta</taxon>
        <taxon>Tracheophyta</taxon>
        <taxon>Spermatophyta</taxon>
        <taxon>Magnoliopsida</taxon>
        <taxon>eudicotyledons</taxon>
        <taxon>Gunneridae</taxon>
        <taxon>Pentapetalae</taxon>
        <taxon>rosids</taxon>
        <taxon>fabids</taxon>
        <taxon>Malpighiales</taxon>
        <taxon>Euphorbiaceae</taxon>
        <taxon>Crotonoideae</taxon>
        <taxon>Manihoteae</taxon>
        <taxon>Manihot</taxon>
    </lineage>
</organism>
<evidence type="ECO:0000256" key="5">
    <source>
        <dbReference type="ARBA" id="ARBA00023002"/>
    </source>
</evidence>